<evidence type="ECO:0000313" key="9">
    <source>
        <dbReference type="EMBL" id="PKR79153.1"/>
    </source>
</evidence>
<keyword evidence="10" id="KW-1185">Reference proteome</keyword>
<keyword evidence="5 8" id="KW-0812">Transmembrane</keyword>
<evidence type="ECO:0000256" key="6">
    <source>
        <dbReference type="ARBA" id="ARBA00022989"/>
    </source>
</evidence>
<comment type="caution">
    <text evidence="9">The sequence shown here is derived from an EMBL/GenBank/DDBJ whole genome shotgun (WGS) entry which is preliminary data.</text>
</comment>
<dbReference type="GO" id="GO:0005886">
    <property type="term" value="C:plasma membrane"/>
    <property type="evidence" value="ECO:0007669"/>
    <property type="project" value="UniProtKB-SubCell"/>
</dbReference>
<evidence type="ECO:0000256" key="8">
    <source>
        <dbReference type="SAM" id="Phobius"/>
    </source>
</evidence>
<feature type="transmembrane region" description="Helical" evidence="8">
    <location>
        <begin position="452"/>
        <end position="475"/>
    </location>
</feature>
<feature type="transmembrane region" description="Helical" evidence="8">
    <location>
        <begin position="99"/>
        <end position="118"/>
    </location>
</feature>
<comment type="subcellular location">
    <subcellularLocation>
        <location evidence="1">Cell membrane</location>
        <topology evidence="1">Multi-pass membrane protein</topology>
    </subcellularLocation>
</comment>
<dbReference type="Proteomes" id="UP000243524">
    <property type="component" value="Unassembled WGS sequence"/>
</dbReference>
<feature type="transmembrane region" description="Helical" evidence="8">
    <location>
        <begin position="401"/>
        <end position="431"/>
    </location>
</feature>
<evidence type="ECO:0000256" key="2">
    <source>
        <dbReference type="ARBA" id="ARBA00005658"/>
    </source>
</evidence>
<dbReference type="EMBL" id="PJNH01000001">
    <property type="protein sequence ID" value="PKR79153.1"/>
    <property type="molecule type" value="Genomic_DNA"/>
</dbReference>
<feature type="transmembrane region" description="Helical" evidence="8">
    <location>
        <begin position="237"/>
        <end position="258"/>
    </location>
</feature>
<gene>
    <name evidence="9" type="ORF">CEY16_05215</name>
</gene>
<evidence type="ECO:0000256" key="1">
    <source>
        <dbReference type="ARBA" id="ARBA00004651"/>
    </source>
</evidence>
<keyword evidence="7 8" id="KW-0472">Membrane</keyword>
<proteinExistence type="inferred from homology"/>
<evidence type="ECO:0000256" key="7">
    <source>
        <dbReference type="ARBA" id="ARBA00023136"/>
    </source>
</evidence>
<feature type="transmembrane region" description="Helical" evidence="8">
    <location>
        <begin position="270"/>
        <end position="290"/>
    </location>
</feature>
<protein>
    <submittedName>
        <fullName evidence="9">Glycine/betaine ABC transporter permease</fullName>
    </submittedName>
</protein>
<feature type="transmembrane region" description="Helical" evidence="8">
    <location>
        <begin position="21"/>
        <end position="40"/>
    </location>
</feature>
<keyword evidence="6 8" id="KW-1133">Transmembrane helix</keyword>
<dbReference type="OrthoDB" id="9775735at2"/>
<accession>A0A2I0QXU0</accession>
<name>A0A2I0QXU0_9BACI</name>
<comment type="similarity">
    <text evidence="2">Belongs to the BCCT transporter (TC 2.A.15) family.</text>
</comment>
<reference evidence="9 10" key="1">
    <citation type="submission" date="2017-06" db="EMBL/GenBank/DDBJ databases">
        <title>the draft geome sequence of Illustriluteabacillus marina B3227.</title>
        <authorList>
            <person name="He R.-H."/>
            <person name="Du Z.-J."/>
        </authorList>
    </citation>
    <scope>NUCLEOTIDE SEQUENCE [LARGE SCALE GENOMIC DNA]</scope>
    <source>
        <strain evidence="9 10">B3227</strain>
    </source>
</reference>
<dbReference type="GO" id="GO:0022857">
    <property type="term" value="F:transmembrane transporter activity"/>
    <property type="evidence" value="ECO:0007669"/>
    <property type="project" value="InterPro"/>
</dbReference>
<dbReference type="RefSeq" id="WP_101330897.1">
    <property type="nucleotide sequence ID" value="NZ_PJNH01000001.1"/>
</dbReference>
<evidence type="ECO:0000256" key="5">
    <source>
        <dbReference type="ARBA" id="ARBA00022692"/>
    </source>
</evidence>
<dbReference type="NCBIfam" id="TIGR00842">
    <property type="entry name" value="bcct"/>
    <property type="match status" value="1"/>
</dbReference>
<feature type="transmembrane region" description="Helical" evidence="8">
    <location>
        <begin position="487"/>
        <end position="504"/>
    </location>
</feature>
<feature type="transmembrane region" description="Helical" evidence="8">
    <location>
        <begin position="152"/>
        <end position="170"/>
    </location>
</feature>
<evidence type="ECO:0000256" key="3">
    <source>
        <dbReference type="ARBA" id="ARBA00022448"/>
    </source>
</evidence>
<dbReference type="Pfam" id="PF02028">
    <property type="entry name" value="BCCT"/>
    <property type="match status" value="1"/>
</dbReference>
<dbReference type="PANTHER" id="PTHR30047">
    <property type="entry name" value="HIGH-AFFINITY CHOLINE TRANSPORT PROTEIN-RELATED"/>
    <property type="match status" value="1"/>
</dbReference>
<evidence type="ECO:0000256" key="4">
    <source>
        <dbReference type="ARBA" id="ARBA00022475"/>
    </source>
</evidence>
<feature type="transmembrane region" description="Helical" evidence="8">
    <location>
        <begin position="327"/>
        <end position="345"/>
    </location>
</feature>
<dbReference type="AlphaFoldDB" id="A0A2I0QXU0"/>
<dbReference type="InterPro" id="IPR000060">
    <property type="entry name" value="BCCT_transptr"/>
</dbReference>
<keyword evidence="4" id="KW-1003">Cell membrane</keyword>
<dbReference type="PANTHER" id="PTHR30047:SF7">
    <property type="entry name" value="HIGH-AFFINITY CHOLINE TRANSPORT PROTEIN"/>
    <property type="match status" value="1"/>
</dbReference>
<feature type="transmembrane region" description="Helical" evidence="8">
    <location>
        <begin position="191"/>
        <end position="217"/>
    </location>
</feature>
<evidence type="ECO:0000313" key="10">
    <source>
        <dbReference type="Proteomes" id="UP000243524"/>
    </source>
</evidence>
<sequence length="552" mass="60812">MRNTKKQPKGLTSFSSAVKTPTFVISLIIALIFLAFGVFYSEFPTYINETFNWVVEYLGWTFILGASLFVIITIYLIVSPIGEIKLGEDGEKPMYSTPAWFSMLFSAGMGIGLLFWGVSEPINHYDWPPMGEAGTEGAVHLALQYSFFHWGLHPWAVYAIVALALAYFSYRRDLPMLMSSTLEPLLGRDNLNGGIGNTVNIIAVISTLFGISTSLGFGVMQIGGGFTQLFGIPNNEFLWLIIIAVVTTLAILSTTSGIDRGIKWLSQGNLIIAGSLMLFVLILGPTLFIFESFTHATGAYFQNLFSMSFGIDAAGENTEGWYDTWTIFYWAWWISWAPFVGTFIARVSRGRTIRSFAIGVLLVPTGVSMVWFAVFGGAALYEEHFVQGSSILESVLEDEAQGFFALLNLFPFSSVLIIIAMISLTVFFITSSDSGTYVIGMLTSKGNMNPPVGLRIIWGIIEGGFAAVLLLAGGLGALQTSAVTGGFPFMVIMFVMIFCLILALQRELKAGSLPHERARIYKALGDLQEERKIRQNTVQETTNHEKKNEDQK</sequence>
<feature type="transmembrane region" description="Helical" evidence="8">
    <location>
        <begin position="357"/>
        <end position="381"/>
    </location>
</feature>
<feature type="transmembrane region" description="Helical" evidence="8">
    <location>
        <begin position="60"/>
        <end position="78"/>
    </location>
</feature>
<keyword evidence="3" id="KW-0813">Transport</keyword>
<organism evidence="9 10">
    <name type="scientific">Halalkalibacillus sediminis</name>
    <dbReference type="NCBI Taxonomy" id="2018042"/>
    <lineage>
        <taxon>Bacteria</taxon>
        <taxon>Bacillati</taxon>
        <taxon>Bacillota</taxon>
        <taxon>Bacilli</taxon>
        <taxon>Bacillales</taxon>
        <taxon>Bacillaceae</taxon>
        <taxon>Halalkalibacillus</taxon>
    </lineage>
</organism>